<feature type="binding site" evidence="20">
    <location>
        <begin position="700"/>
        <end position="707"/>
    </location>
    <ligand>
        <name>ATP</name>
        <dbReference type="ChEBI" id="CHEBI:30616"/>
    </ligand>
</feature>
<evidence type="ECO:0000256" key="25">
    <source>
        <dbReference type="PROSITE-ProRule" id="PRU10141"/>
    </source>
</evidence>
<proteinExistence type="inferred from homology"/>
<evidence type="ECO:0000256" key="7">
    <source>
        <dbReference type="ARBA" id="ARBA00022737"/>
    </source>
</evidence>
<feature type="disulfide bond" evidence="24">
    <location>
        <begin position="529"/>
        <end position="596"/>
    </location>
</feature>
<dbReference type="PANTHER" id="PTHR24416:SF47">
    <property type="entry name" value="MACROPHAGE COLONY-STIMULATING FACTOR 1 RECEPTOR"/>
    <property type="match status" value="1"/>
</dbReference>
<evidence type="ECO:0000256" key="3">
    <source>
        <dbReference type="ARBA" id="ARBA00022475"/>
    </source>
</evidence>
<feature type="domain" description="Ig-like" evidence="30">
    <location>
        <begin position="315"/>
        <end position="407"/>
    </location>
</feature>
<keyword evidence="28" id="KW-0732">Signal</keyword>
<dbReference type="GO" id="GO:0019955">
    <property type="term" value="F:cytokine binding"/>
    <property type="evidence" value="ECO:0007669"/>
    <property type="project" value="InterPro"/>
</dbReference>
<evidence type="ECO:0000256" key="21">
    <source>
        <dbReference type="PIRSR" id="PIRSR000615-3"/>
    </source>
</evidence>
<evidence type="ECO:0000256" key="13">
    <source>
        <dbReference type="ARBA" id="ARBA00023137"/>
    </source>
</evidence>
<keyword evidence="9" id="KW-0418">Kinase</keyword>
<feature type="site" description="Important for interaction with phosphotyrosine-binding proteins" evidence="22">
    <location>
        <position position="1030"/>
    </location>
</feature>
<feature type="binding site" evidence="20">
    <location>
        <position position="890"/>
    </location>
    <ligand>
        <name>ATP</name>
        <dbReference type="ChEBI" id="CHEBI:30616"/>
    </ligand>
</feature>
<dbReference type="PROSITE" id="PS00107">
    <property type="entry name" value="PROTEIN_KINASE_ATP"/>
    <property type="match status" value="1"/>
</dbReference>
<dbReference type="SUPFAM" id="SSF56112">
    <property type="entry name" value="Protein kinase-like (PK-like)"/>
    <property type="match status" value="1"/>
</dbReference>
<keyword evidence="13" id="KW-0829">Tyrosine-protein kinase</keyword>
<dbReference type="PANTHER" id="PTHR24416">
    <property type="entry name" value="TYROSINE-PROTEIN KINASE RECEPTOR"/>
    <property type="match status" value="1"/>
</dbReference>
<feature type="binding site" evidence="21">
    <location>
        <position position="672"/>
    </location>
    <ligand>
        <name>Mg(2+)</name>
        <dbReference type="ChEBI" id="CHEBI:18420"/>
    </ligand>
</feature>
<keyword evidence="12 27" id="KW-0472">Membrane</keyword>
<evidence type="ECO:0000256" key="4">
    <source>
        <dbReference type="ARBA" id="ARBA00022553"/>
    </source>
</evidence>
<evidence type="ECO:0000256" key="27">
    <source>
        <dbReference type="SAM" id="Phobius"/>
    </source>
</evidence>
<evidence type="ECO:0000256" key="19">
    <source>
        <dbReference type="PIRSR" id="PIRSR000615-1"/>
    </source>
</evidence>
<evidence type="ECO:0000256" key="8">
    <source>
        <dbReference type="ARBA" id="ARBA00022741"/>
    </source>
</evidence>
<dbReference type="Gene3D" id="3.30.200.20">
    <property type="entry name" value="Phosphorylase Kinase, domain 1"/>
    <property type="match status" value="1"/>
</dbReference>
<keyword evidence="10 20" id="KW-0067">ATP-binding</keyword>
<dbReference type="GO" id="GO:0097324">
    <property type="term" value="P:melanocyte migration"/>
    <property type="evidence" value="ECO:0007669"/>
    <property type="project" value="UniProtKB-ARBA"/>
</dbReference>
<keyword evidence="17 26" id="KW-0393">Immunoglobulin domain</keyword>
<dbReference type="SMART" id="SM00408">
    <property type="entry name" value="IGc2"/>
    <property type="match status" value="4"/>
</dbReference>
<keyword evidence="5" id="KW-0808">Transferase</keyword>
<evidence type="ECO:0000256" key="20">
    <source>
        <dbReference type="PIRSR" id="PIRSR000615-2"/>
    </source>
</evidence>
<feature type="binding site" evidence="20 25">
    <location>
        <position position="727"/>
    </location>
    <ligand>
        <name>ATP</name>
        <dbReference type="ChEBI" id="CHEBI:30616"/>
    </ligand>
</feature>
<keyword evidence="7" id="KW-0677">Repeat</keyword>
<evidence type="ECO:0000256" key="16">
    <source>
        <dbReference type="ARBA" id="ARBA00023180"/>
    </source>
</evidence>
<reference evidence="31" key="1">
    <citation type="submission" date="2021-01" db="EMBL/GenBank/DDBJ databases">
        <authorList>
            <person name="Zahm M."/>
            <person name="Roques C."/>
            <person name="Cabau C."/>
            <person name="Klopp C."/>
            <person name="Donnadieu C."/>
            <person name="Jouanno E."/>
            <person name="Lampietro C."/>
            <person name="Louis A."/>
            <person name="Herpin A."/>
            <person name="Echchiki A."/>
            <person name="Berthelot C."/>
            <person name="Parey E."/>
            <person name="Roest-Crollius H."/>
            <person name="Braasch I."/>
            <person name="Postlethwait J."/>
            <person name="Bobe J."/>
            <person name="Montfort J."/>
            <person name="Bouchez O."/>
            <person name="Begum T."/>
            <person name="Mejri S."/>
            <person name="Adams A."/>
            <person name="Chen W.-J."/>
            <person name="Guiguen Y."/>
        </authorList>
    </citation>
    <scope>NUCLEOTIDE SEQUENCE</scope>
    <source>
        <strain evidence="31">YG-15Mar2019-1</strain>
        <tissue evidence="31">Brain</tissue>
    </source>
</reference>
<evidence type="ECO:0000256" key="11">
    <source>
        <dbReference type="ARBA" id="ARBA00022989"/>
    </source>
</evidence>
<dbReference type="InterPro" id="IPR017441">
    <property type="entry name" value="Protein_kinase_ATP_BS"/>
</dbReference>
<evidence type="ECO:0000256" key="12">
    <source>
        <dbReference type="ARBA" id="ARBA00023136"/>
    </source>
</evidence>
<keyword evidence="8 20" id="KW-0547">Nucleotide-binding</keyword>
<dbReference type="InterPro" id="IPR036179">
    <property type="entry name" value="Ig-like_dom_sf"/>
</dbReference>
<keyword evidence="14 24" id="KW-1015">Disulfide bond</keyword>
<dbReference type="GO" id="GO:0046872">
    <property type="term" value="F:metal ion binding"/>
    <property type="evidence" value="ECO:0007669"/>
    <property type="project" value="UniProtKB-KW"/>
</dbReference>
<dbReference type="InterPro" id="IPR001245">
    <property type="entry name" value="Ser-Thr/Tyr_kinase_cat_dom"/>
</dbReference>
<dbReference type="AlphaFoldDB" id="A0A9D3QBB5"/>
<dbReference type="PIRSF" id="PIRSF000615">
    <property type="entry name" value="TyrPK_CSF1-R"/>
    <property type="match status" value="1"/>
</dbReference>
<feature type="binding site" evidence="21">
    <location>
        <position position="904"/>
    </location>
    <ligand>
        <name>Mg(2+)</name>
        <dbReference type="ChEBI" id="CHEBI:18420"/>
    </ligand>
</feature>
<dbReference type="FunFam" id="3.30.200.20:FF:000025">
    <property type="entry name" value="Platelet-derived growth factor receptor alpha"/>
    <property type="match status" value="1"/>
</dbReference>
<dbReference type="GO" id="GO:0005011">
    <property type="term" value="F:macrophage colony-stimulating factor receptor activity"/>
    <property type="evidence" value="ECO:0007669"/>
    <property type="project" value="TreeGrafter"/>
</dbReference>
<dbReference type="Gene3D" id="2.60.40.10">
    <property type="entry name" value="Immunoglobulins"/>
    <property type="match status" value="5"/>
</dbReference>
<dbReference type="EC" id="2.7.10.1" evidence="2"/>
<dbReference type="GO" id="GO:0043235">
    <property type="term" value="C:receptor complex"/>
    <property type="evidence" value="ECO:0007669"/>
    <property type="project" value="TreeGrafter"/>
</dbReference>
<evidence type="ECO:0000256" key="5">
    <source>
        <dbReference type="ARBA" id="ARBA00022679"/>
    </source>
</evidence>
<dbReference type="GO" id="GO:0030318">
    <property type="term" value="P:melanocyte differentiation"/>
    <property type="evidence" value="ECO:0007669"/>
    <property type="project" value="UniProtKB-ARBA"/>
</dbReference>
<dbReference type="Pfam" id="PF13927">
    <property type="entry name" value="Ig_3"/>
    <property type="match status" value="1"/>
</dbReference>
<evidence type="ECO:0000313" key="32">
    <source>
        <dbReference type="Proteomes" id="UP001046870"/>
    </source>
</evidence>
<evidence type="ECO:0000256" key="22">
    <source>
        <dbReference type="PIRSR" id="PIRSR000615-4"/>
    </source>
</evidence>
<dbReference type="GO" id="GO:0043408">
    <property type="term" value="P:regulation of MAPK cascade"/>
    <property type="evidence" value="ECO:0007669"/>
    <property type="project" value="TreeGrafter"/>
</dbReference>
<dbReference type="SUPFAM" id="SSF48726">
    <property type="entry name" value="Immunoglobulin"/>
    <property type="match status" value="3"/>
</dbReference>
<keyword evidence="11 27" id="KW-1133">Transmembrane helix</keyword>
<comment type="similarity">
    <text evidence="26">Belongs to the protein kinase superfamily. Tyr protein kinase family. CSF-1/PDGF receptor subfamily.</text>
</comment>
<evidence type="ECO:0000256" key="18">
    <source>
        <dbReference type="ARBA" id="ARBA00051243"/>
    </source>
</evidence>
<gene>
    <name evidence="31" type="ORF">MATL_G00050510</name>
</gene>
<name>A0A9D3QBB5_MEGAT</name>
<dbReference type="InterPro" id="IPR050122">
    <property type="entry name" value="RTK"/>
</dbReference>
<evidence type="ECO:0000256" key="28">
    <source>
        <dbReference type="SAM" id="SignalP"/>
    </source>
</evidence>
<dbReference type="EMBL" id="JAFDVH010000003">
    <property type="protein sequence ID" value="KAG7484544.1"/>
    <property type="molecule type" value="Genomic_DNA"/>
</dbReference>
<evidence type="ECO:0000256" key="23">
    <source>
        <dbReference type="PIRSR" id="PIRSR500947-51"/>
    </source>
</evidence>
<feature type="disulfide bond" evidence="24">
    <location>
        <begin position="240"/>
        <end position="289"/>
    </location>
</feature>
<keyword evidence="3" id="KW-1003">Cell membrane</keyword>
<dbReference type="InterPro" id="IPR001824">
    <property type="entry name" value="Tyr_kinase_rcpt_3_CS"/>
</dbReference>
<feature type="disulfide bond" evidence="24">
    <location>
        <begin position="158"/>
        <end position="197"/>
    </location>
</feature>
<evidence type="ECO:0000256" key="9">
    <source>
        <dbReference type="ARBA" id="ARBA00022777"/>
    </source>
</evidence>
<sequence>MLCVILLLGALHAAAQAVPMSDEDLHKLPLPPTDAPTCCGTEAVRLMLSQLIQEQREVTSGQAEVIKVLRTMRDQGEQQLTDLHNLARQLSLQVENNQALLQQVSRIANMLQELSKSLVSTSQKEEANWRPPLIKLNSKVVKGSEVTLAVGERLVLSCEGDSSVILTTAHQKHKAFVSNNVLRVMQPTVDFTGTYKCAYRSQQDLFSTVHLYLKDPNNLFVPARSVLLTSKEGESVLLPCPLTDPSATHFSLRMENGTAVPPGMNYTADPRTGVLIRDLRPSYSANYVCSARVSGVERTSKTFTLSVTERLRSPPSVALERDEYVRLVGERLQITCTTHNPNFDYNITWKHSYGKTFSPEIQVDSGRNRVSIKSTVTIPAVNVSDTGNLTCTGMNEAGLNSSTAHLQVVEEPYLRLFPRLSPKPEWRGTAIEVNEGEDLELRVGIEAYPEIEIKGWDTPTSQNTSQEFYQKNYRYEATLLLKRMKPGEQGQYIFYAQSSKANGSITFHVRMYQSPSAVLSWSNSTTLTCTSSGYPAPSILWYQCSGIRSTCRENDTGVWEPAPTAIVEVQHVEYGPAEVKSTLTLAPHGDRTTVECVAMNSVGESHDTFTMNIPQALGSPSDPWMSKLLTPILASMVGFFLILLIILLYKYKQKPRYEIQWKIIEITDGNNYTFIDPTRLPYNEKLEFPRDKLKFGKVLGAGAFGKVVEATAYGLGAQENVQRVAVKMLKPSAHYEEREALMSELKILSHLGQHQNIVNLLGACTHGGPVLMITEYCTHGDLLNFLRSRAETFLNSVMSMAGVLEGTSDYKNLSVKRTDSGISCSCSDGYQEMKPTQAPAKASQGPSCEDAEMDIWLLDMNDLLRFSFQVAQGLEFLASKNCIHRDVAARNVLLTDSRTAKICDFGLARDIMNDSNYVVKGNARLPVKWMAPESIFDCVYTVQSDVWSYGILLWEIFSLGKSPYPGIPVDTRFYKMIKDGCQMCQPDFAPAEIYTIIKMCWNLEPTERPTFSKISQMIERLFQDRPEQTYKNIQHNALHHQPELCGTCEGSEESCDRSCDQEDEGQPLMKTNNYQFC</sequence>
<dbReference type="GO" id="GO:1990682">
    <property type="term" value="C:CSF1-CSF1R complex"/>
    <property type="evidence" value="ECO:0007669"/>
    <property type="project" value="TreeGrafter"/>
</dbReference>
<feature type="domain" description="Ig-like" evidence="30">
    <location>
        <begin position="222"/>
        <end position="304"/>
    </location>
</feature>
<evidence type="ECO:0000259" key="30">
    <source>
        <dbReference type="PROSITE" id="PS50835"/>
    </source>
</evidence>
<feature type="transmembrane region" description="Helical" evidence="27">
    <location>
        <begin position="628"/>
        <end position="649"/>
    </location>
</feature>
<keyword evidence="4" id="KW-0597">Phosphoprotein</keyword>
<dbReference type="InterPro" id="IPR007110">
    <property type="entry name" value="Ig-like_dom"/>
</dbReference>
<comment type="catalytic activity">
    <reaction evidence="18">
        <text>L-tyrosyl-[protein] + ATP = O-phospho-L-tyrosyl-[protein] + ADP + H(+)</text>
        <dbReference type="Rhea" id="RHEA:10596"/>
        <dbReference type="Rhea" id="RHEA-COMP:10136"/>
        <dbReference type="Rhea" id="RHEA-COMP:20101"/>
        <dbReference type="ChEBI" id="CHEBI:15378"/>
        <dbReference type="ChEBI" id="CHEBI:30616"/>
        <dbReference type="ChEBI" id="CHEBI:46858"/>
        <dbReference type="ChEBI" id="CHEBI:61978"/>
        <dbReference type="ChEBI" id="CHEBI:456216"/>
        <dbReference type="EC" id="2.7.10.1"/>
    </reaction>
</comment>
<dbReference type="OrthoDB" id="6077854at2759"/>
<dbReference type="Pfam" id="PF25305">
    <property type="entry name" value="Ig_PDGFR_d4"/>
    <property type="match status" value="1"/>
</dbReference>
<dbReference type="InterPro" id="IPR000719">
    <property type="entry name" value="Prot_kinase_dom"/>
</dbReference>
<dbReference type="InterPro" id="IPR013783">
    <property type="entry name" value="Ig-like_fold"/>
</dbReference>
<keyword evidence="16" id="KW-0325">Glycoprotein</keyword>
<dbReference type="InterPro" id="IPR030658">
    <property type="entry name" value="CSF-1_receptor"/>
</dbReference>
<keyword evidence="21" id="KW-0479">Metal-binding</keyword>
<dbReference type="PROSITE" id="PS00109">
    <property type="entry name" value="PROTEIN_KINASE_TYR"/>
    <property type="match status" value="1"/>
</dbReference>
<evidence type="ECO:0000256" key="10">
    <source>
        <dbReference type="ARBA" id="ARBA00022840"/>
    </source>
</evidence>
<dbReference type="GO" id="GO:0019838">
    <property type="term" value="F:growth factor binding"/>
    <property type="evidence" value="ECO:0007669"/>
    <property type="project" value="TreeGrafter"/>
</dbReference>
<feature type="binding site" evidence="21">
    <location>
        <position position="891"/>
    </location>
    <ligand>
        <name>Mg(2+)</name>
        <dbReference type="ChEBI" id="CHEBI:18420"/>
    </ligand>
</feature>
<dbReference type="PROSITE" id="PS50011">
    <property type="entry name" value="PROTEIN_KINASE_DOM"/>
    <property type="match status" value="1"/>
</dbReference>
<evidence type="ECO:0000256" key="26">
    <source>
        <dbReference type="RuleBase" id="RU000311"/>
    </source>
</evidence>
<evidence type="ECO:0000256" key="2">
    <source>
        <dbReference type="ARBA" id="ARBA00011902"/>
    </source>
</evidence>
<evidence type="ECO:0000256" key="14">
    <source>
        <dbReference type="ARBA" id="ARBA00023157"/>
    </source>
</evidence>
<keyword evidence="15 26" id="KW-0675">Receptor</keyword>
<evidence type="ECO:0000313" key="31">
    <source>
        <dbReference type="EMBL" id="KAG7484544.1"/>
    </source>
</evidence>
<keyword evidence="6 26" id="KW-0812">Transmembrane</keyword>
<accession>A0A9D3QBB5</accession>
<evidence type="ECO:0000256" key="24">
    <source>
        <dbReference type="PIRSR" id="PIRSR500947-52"/>
    </source>
</evidence>
<feature type="active site" description="Proton acceptor" evidence="19">
    <location>
        <position position="886"/>
    </location>
</feature>
<keyword evidence="21" id="KW-0460">Magnesium</keyword>
<dbReference type="GO" id="GO:0005524">
    <property type="term" value="F:ATP binding"/>
    <property type="evidence" value="ECO:0007669"/>
    <property type="project" value="UniProtKB-UniRule"/>
</dbReference>
<feature type="binding site" evidence="20">
    <location>
        <begin position="775"/>
        <end position="781"/>
    </location>
    <ligand>
        <name>ATP</name>
        <dbReference type="ChEBI" id="CHEBI:30616"/>
    </ligand>
</feature>
<dbReference type="GO" id="GO:0030335">
    <property type="term" value="P:positive regulation of cell migration"/>
    <property type="evidence" value="ECO:0007669"/>
    <property type="project" value="TreeGrafter"/>
</dbReference>
<dbReference type="InterPro" id="IPR003598">
    <property type="entry name" value="Ig_sub2"/>
</dbReference>
<feature type="domain" description="Protein kinase" evidence="29">
    <location>
        <begin position="693"/>
        <end position="1022"/>
    </location>
</feature>
<feature type="domain" description="Ig-like" evidence="30">
    <location>
        <begin position="522"/>
        <end position="612"/>
    </location>
</feature>
<feature type="chain" id="PRO_5039345201" description="receptor protein-tyrosine kinase" evidence="28">
    <location>
        <begin position="18"/>
        <end position="1077"/>
    </location>
</feature>
<organism evidence="31 32">
    <name type="scientific">Megalops atlanticus</name>
    <name type="common">Tarpon</name>
    <name type="synonym">Clupea gigantea</name>
    <dbReference type="NCBI Taxonomy" id="7932"/>
    <lineage>
        <taxon>Eukaryota</taxon>
        <taxon>Metazoa</taxon>
        <taxon>Chordata</taxon>
        <taxon>Craniata</taxon>
        <taxon>Vertebrata</taxon>
        <taxon>Euteleostomi</taxon>
        <taxon>Actinopterygii</taxon>
        <taxon>Neopterygii</taxon>
        <taxon>Teleostei</taxon>
        <taxon>Elopiformes</taxon>
        <taxon>Megalopidae</taxon>
        <taxon>Megalops</taxon>
    </lineage>
</organism>
<dbReference type="GO" id="GO:0030316">
    <property type="term" value="P:osteoclast differentiation"/>
    <property type="evidence" value="ECO:0007669"/>
    <property type="project" value="TreeGrafter"/>
</dbReference>
<dbReference type="InterPro" id="IPR011009">
    <property type="entry name" value="Kinase-like_dom_sf"/>
</dbReference>
<dbReference type="SMART" id="SM00219">
    <property type="entry name" value="TyrKc"/>
    <property type="match status" value="1"/>
</dbReference>
<dbReference type="InterPro" id="IPR020635">
    <property type="entry name" value="Tyr_kinase_cat_dom"/>
</dbReference>
<dbReference type="InterPro" id="IPR008266">
    <property type="entry name" value="Tyr_kinase_AS"/>
</dbReference>
<dbReference type="PROSITE" id="PS00240">
    <property type="entry name" value="RECEPTOR_TYR_KIN_III"/>
    <property type="match status" value="1"/>
</dbReference>
<evidence type="ECO:0000259" key="29">
    <source>
        <dbReference type="PROSITE" id="PS50011"/>
    </source>
</evidence>
<dbReference type="InterPro" id="IPR003599">
    <property type="entry name" value="Ig_sub"/>
</dbReference>
<evidence type="ECO:0000256" key="15">
    <source>
        <dbReference type="ARBA" id="ARBA00023170"/>
    </source>
</evidence>
<dbReference type="GO" id="GO:0007169">
    <property type="term" value="P:cell surface receptor protein tyrosine kinase signaling pathway"/>
    <property type="evidence" value="ECO:0007669"/>
    <property type="project" value="InterPro"/>
</dbReference>
<evidence type="ECO:0000256" key="6">
    <source>
        <dbReference type="ARBA" id="ARBA00022692"/>
    </source>
</evidence>
<comment type="subcellular location">
    <subcellularLocation>
        <location evidence="1">Cell membrane</location>
        <topology evidence="1">Single-pass type I membrane protein</topology>
    </subcellularLocation>
    <subcellularLocation>
        <location evidence="26">Membrane</location>
        <topology evidence="26">Single-pass type I membrane protein</topology>
    </subcellularLocation>
</comment>
<keyword evidence="32" id="KW-1185">Reference proteome</keyword>
<dbReference type="GO" id="GO:0005886">
    <property type="term" value="C:plasma membrane"/>
    <property type="evidence" value="ECO:0007669"/>
    <property type="project" value="UniProtKB-SubCell"/>
</dbReference>
<dbReference type="Gene3D" id="1.10.510.10">
    <property type="entry name" value="Transferase(Phosphotransferase) domain 1"/>
    <property type="match status" value="1"/>
</dbReference>
<comment type="caution">
    <text evidence="31">The sequence shown here is derived from an EMBL/GenBank/DDBJ whole genome shotgun (WGS) entry which is preliminary data.</text>
</comment>
<evidence type="ECO:0000256" key="1">
    <source>
        <dbReference type="ARBA" id="ARBA00004251"/>
    </source>
</evidence>
<dbReference type="Pfam" id="PF07714">
    <property type="entry name" value="PK_Tyr_Ser-Thr"/>
    <property type="match status" value="1"/>
</dbReference>
<dbReference type="PIRSF" id="PIRSF500947">
    <property type="entry name" value="CSF-1_receptor"/>
    <property type="match status" value="1"/>
</dbReference>
<dbReference type="PRINTS" id="PR01832">
    <property type="entry name" value="VEGFRECEPTOR"/>
</dbReference>
<feature type="signal peptide" evidence="28">
    <location>
        <begin position="1"/>
        <end position="17"/>
    </location>
</feature>
<feature type="binding site" evidence="23">
    <location>
        <begin position="699"/>
        <end position="707"/>
    </location>
    <ligand>
        <name>ATP</name>
        <dbReference type="ChEBI" id="CHEBI:30616"/>
    </ligand>
</feature>
<dbReference type="FunFam" id="1.10.510.10:FF:000177">
    <property type="entry name" value="Mast/stem cell growth factor receptor"/>
    <property type="match status" value="1"/>
</dbReference>
<protein>
    <recommendedName>
        <fullName evidence="2">receptor protein-tyrosine kinase</fullName>
        <ecNumber evidence="2">2.7.10.1</ecNumber>
    </recommendedName>
</protein>
<dbReference type="CDD" id="cd00096">
    <property type="entry name" value="Ig"/>
    <property type="match status" value="1"/>
</dbReference>
<dbReference type="PROSITE" id="PS50835">
    <property type="entry name" value="IG_LIKE"/>
    <property type="match status" value="3"/>
</dbReference>
<evidence type="ECO:0000256" key="17">
    <source>
        <dbReference type="ARBA" id="ARBA00023319"/>
    </source>
</evidence>
<dbReference type="SMART" id="SM00409">
    <property type="entry name" value="IG"/>
    <property type="match status" value="4"/>
</dbReference>
<feature type="disulfide bond" evidence="24">
    <location>
        <begin position="336"/>
        <end position="391"/>
    </location>
</feature>
<dbReference type="Proteomes" id="UP001046870">
    <property type="component" value="Chromosome 3"/>
</dbReference>